<feature type="non-terminal residue" evidence="3">
    <location>
        <position position="1"/>
    </location>
</feature>
<reference evidence="3 4" key="1">
    <citation type="submission" date="2017-06" db="EMBL/GenBank/DDBJ databases">
        <title>A platform for efficient transgenesis in Macrostomum lignano, a flatworm model organism for stem cell research.</title>
        <authorList>
            <person name="Berezikov E."/>
        </authorList>
    </citation>
    <scope>NUCLEOTIDE SEQUENCE [LARGE SCALE GENOMIC DNA]</scope>
    <source>
        <strain evidence="3">DV1</strain>
        <tissue evidence="3">Whole organism</tissue>
    </source>
</reference>
<comment type="caution">
    <text evidence="3">The sequence shown here is derived from an EMBL/GenBank/DDBJ whole genome shotgun (WGS) entry which is preliminary data.</text>
</comment>
<dbReference type="PANTHER" id="PTHR31134:SF1">
    <property type="entry name" value="TRANSMEMBRANE PROTEIN 128"/>
    <property type="match status" value="1"/>
</dbReference>
<evidence type="ECO:0000256" key="1">
    <source>
        <dbReference type="SAM" id="MobiDB-lite"/>
    </source>
</evidence>
<keyword evidence="2" id="KW-1133">Transmembrane helix</keyword>
<keyword evidence="2" id="KW-0472">Membrane</keyword>
<keyword evidence="4" id="KW-1185">Reference proteome</keyword>
<evidence type="ECO:0000313" key="4">
    <source>
        <dbReference type="Proteomes" id="UP000215902"/>
    </source>
</evidence>
<name>A0A267F3A4_9PLAT</name>
<protein>
    <submittedName>
        <fullName evidence="3">Uncharacterized protein</fullName>
    </submittedName>
</protein>
<keyword evidence="2" id="KW-0812">Transmembrane</keyword>
<accession>A0A267F3A4</accession>
<dbReference type="EMBL" id="NIVC01001465">
    <property type="protein sequence ID" value="PAA67637.1"/>
    <property type="molecule type" value="Genomic_DNA"/>
</dbReference>
<dbReference type="STRING" id="282301.A0A267F3A4"/>
<feature type="transmembrane region" description="Helical" evidence="2">
    <location>
        <begin position="120"/>
        <end position="145"/>
    </location>
</feature>
<dbReference type="PANTHER" id="PTHR31134">
    <property type="entry name" value="TRANSMEMBRANE PROTEIN 128"/>
    <property type="match status" value="1"/>
</dbReference>
<gene>
    <name evidence="3" type="ORF">BOX15_Mlig031336g1</name>
</gene>
<dbReference type="InterPro" id="IPR033579">
    <property type="entry name" value="TMEM128"/>
</dbReference>
<evidence type="ECO:0000313" key="3">
    <source>
        <dbReference type="EMBL" id="PAA67637.1"/>
    </source>
</evidence>
<sequence>AQLIFSHMRRPAAERDVGTSESPDTTDAEAMRAEMIQIGAGDSFARLLAAAESAKKSAAADNTNSTSGGGGASSTSPPASPFSLANVCWLLAALALLGYTDLVPLVLFDSERLRRGWLTAGAALIGLTLCLALYCALYLTTYLGVPSSQWEVRHPALIPLPPPALFWAACA</sequence>
<dbReference type="Proteomes" id="UP000215902">
    <property type="component" value="Unassembled WGS sequence"/>
</dbReference>
<proteinExistence type="predicted"/>
<feature type="transmembrane region" description="Helical" evidence="2">
    <location>
        <begin position="84"/>
        <end position="108"/>
    </location>
</feature>
<organism evidence="3 4">
    <name type="scientific">Macrostomum lignano</name>
    <dbReference type="NCBI Taxonomy" id="282301"/>
    <lineage>
        <taxon>Eukaryota</taxon>
        <taxon>Metazoa</taxon>
        <taxon>Spiralia</taxon>
        <taxon>Lophotrochozoa</taxon>
        <taxon>Platyhelminthes</taxon>
        <taxon>Rhabditophora</taxon>
        <taxon>Macrostomorpha</taxon>
        <taxon>Macrostomida</taxon>
        <taxon>Macrostomidae</taxon>
        <taxon>Macrostomum</taxon>
    </lineage>
</organism>
<evidence type="ECO:0000256" key="2">
    <source>
        <dbReference type="SAM" id="Phobius"/>
    </source>
</evidence>
<dbReference type="AlphaFoldDB" id="A0A267F3A4"/>
<dbReference type="Pfam" id="PF20479">
    <property type="entry name" value="TMEM128"/>
    <property type="match status" value="1"/>
</dbReference>
<feature type="region of interest" description="Disordered" evidence="1">
    <location>
        <begin position="1"/>
        <end position="26"/>
    </location>
</feature>